<protein>
    <submittedName>
        <fullName evidence="2">Uncharacterized protein</fullName>
    </submittedName>
</protein>
<dbReference type="AlphaFoldDB" id="A0A0L8FRT0"/>
<feature type="compositionally biased region" description="Gly residues" evidence="1">
    <location>
        <begin position="32"/>
        <end position="64"/>
    </location>
</feature>
<accession>A0A0L8FRT0</accession>
<gene>
    <name evidence="2" type="ORF">OCBIM_22009798mg</name>
</gene>
<name>A0A0L8FRT0_OCTBM</name>
<sequence length="84" mass="7620">MCEHMFVSPVAWRDTLAGCFNATGDDTITAGTDGGGGGGGGGDGGGDDGGGGVDGGTGDDGGGLKSSAGSSAVSMVTVTSTGST</sequence>
<evidence type="ECO:0000313" key="2">
    <source>
        <dbReference type="EMBL" id="KOF67352.1"/>
    </source>
</evidence>
<feature type="non-terminal residue" evidence="2">
    <location>
        <position position="84"/>
    </location>
</feature>
<organism evidence="2">
    <name type="scientific">Octopus bimaculoides</name>
    <name type="common">California two-spotted octopus</name>
    <dbReference type="NCBI Taxonomy" id="37653"/>
    <lineage>
        <taxon>Eukaryota</taxon>
        <taxon>Metazoa</taxon>
        <taxon>Spiralia</taxon>
        <taxon>Lophotrochozoa</taxon>
        <taxon>Mollusca</taxon>
        <taxon>Cephalopoda</taxon>
        <taxon>Coleoidea</taxon>
        <taxon>Octopodiformes</taxon>
        <taxon>Octopoda</taxon>
        <taxon>Incirrata</taxon>
        <taxon>Octopodidae</taxon>
        <taxon>Octopus</taxon>
    </lineage>
</organism>
<feature type="region of interest" description="Disordered" evidence="1">
    <location>
        <begin position="27"/>
        <end position="84"/>
    </location>
</feature>
<reference evidence="2" key="1">
    <citation type="submission" date="2015-07" db="EMBL/GenBank/DDBJ databases">
        <title>MeaNS - Measles Nucleotide Surveillance Program.</title>
        <authorList>
            <person name="Tran T."/>
            <person name="Druce J."/>
        </authorList>
    </citation>
    <scope>NUCLEOTIDE SEQUENCE</scope>
    <source>
        <strain evidence="2">UCB-OBI-ISO-001</strain>
        <tissue evidence="2">Gonad</tissue>
    </source>
</reference>
<proteinExistence type="predicted"/>
<evidence type="ECO:0000256" key="1">
    <source>
        <dbReference type="SAM" id="MobiDB-lite"/>
    </source>
</evidence>
<feature type="compositionally biased region" description="Low complexity" evidence="1">
    <location>
        <begin position="66"/>
        <end position="84"/>
    </location>
</feature>
<dbReference type="EMBL" id="KQ427137">
    <property type="protein sequence ID" value="KOF67352.1"/>
    <property type="molecule type" value="Genomic_DNA"/>
</dbReference>